<feature type="chain" id="PRO_5045225272" evidence="8">
    <location>
        <begin position="22"/>
        <end position="243"/>
    </location>
</feature>
<dbReference type="Gene3D" id="1.10.3720.10">
    <property type="entry name" value="MetI-like"/>
    <property type="match status" value="1"/>
</dbReference>
<dbReference type="PANTHER" id="PTHR30151">
    <property type="entry name" value="ALKANE SULFONATE ABC TRANSPORTER-RELATED, MEMBRANE SUBUNIT"/>
    <property type="match status" value="1"/>
</dbReference>
<evidence type="ECO:0000313" key="10">
    <source>
        <dbReference type="EMBL" id="NYZ23182.1"/>
    </source>
</evidence>
<keyword evidence="6 7" id="KW-0472">Membrane</keyword>
<gene>
    <name evidence="10" type="ORF">HND93_26035</name>
</gene>
<dbReference type="InterPro" id="IPR000515">
    <property type="entry name" value="MetI-like"/>
</dbReference>
<feature type="domain" description="ABC transmembrane type-1" evidence="9">
    <location>
        <begin position="50"/>
        <end position="230"/>
    </location>
</feature>
<dbReference type="EMBL" id="JABFDB010000025">
    <property type="protein sequence ID" value="NYZ23182.1"/>
    <property type="molecule type" value="Genomic_DNA"/>
</dbReference>
<organism evidence="10 11">
    <name type="scientific">Azospirillum oleiclasticum</name>
    <dbReference type="NCBI Taxonomy" id="2735135"/>
    <lineage>
        <taxon>Bacteria</taxon>
        <taxon>Pseudomonadati</taxon>
        <taxon>Pseudomonadota</taxon>
        <taxon>Alphaproteobacteria</taxon>
        <taxon>Rhodospirillales</taxon>
        <taxon>Azospirillaceae</taxon>
        <taxon>Azospirillum</taxon>
    </lineage>
</organism>
<dbReference type="PROSITE" id="PS50928">
    <property type="entry name" value="ABC_TM1"/>
    <property type="match status" value="1"/>
</dbReference>
<comment type="similarity">
    <text evidence="7">Belongs to the binding-protein-dependent transport system permease family.</text>
</comment>
<dbReference type="CDD" id="cd06261">
    <property type="entry name" value="TM_PBP2"/>
    <property type="match status" value="1"/>
</dbReference>
<reference evidence="10 11" key="1">
    <citation type="submission" date="2020-05" db="EMBL/GenBank/DDBJ databases">
        <title>Azospirillum oleiclasticum sp. nov, a nitrogen-fixing and heavy crude oil-emulsifying bacterium isolated from the crude oil of Yumen Oilfield.</title>
        <authorList>
            <person name="Wu D."/>
            <person name="Cai M."/>
            <person name="Zhang X."/>
        </authorList>
    </citation>
    <scope>NUCLEOTIDE SEQUENCE [LARGE SCALE GENOMIC DNA]</scope>
    <source>
        <strain evidence="10 11">ROY-1-1-2</strain>
    </source>
</reference>
<evidence type="ECO:0000256" key="1">
    <source>
        <dbReference type="ARBA" id="ARBA00004651"/>
    </source>
</evidence>
<evidence type="ECO:0000259" key="9">
    <source>
        <dbReference type="PROSITE" id="PS50928"/>
    </source>
</evidence>
<evidence type="ECO:0000256" key="6">
    <source>
        <dbReference type="ARBA" id="ARBA00023136"/>
    </source>
</evidence>
<dbReference type="PANTHER" id="PTHR30151:SF38">
    <property type="entry name" value="ALIPHATIC SULFONATES TRANSPORT PERMEASE PROTEIN SSUC-RELATED"/>
    <property type="match status" value="1"/>
</dbReference>
<dbReference type="Pfam" id="PF00528">
    <property type="entry name" value="BPD_transp_1"/>
    <property type="match status" value="1"/>
</dbReference>
<feature type="transmembrane region" description="Helical" evidence="7">
    <location>
        <begin position="47"/>
        <end position="75"/>
    </location>
</feature>
<evidence type="ECO:0000256" key="3">
    <source>
        <dbReference type="ARBA" id="ARBA00022475"/>
    </source>
</evidence>
<comment type="subcellular location">
    <subcellularLocation>
        <location evidence="1 7">Cell membrane</location>
        <topology evidence="1 7">Multi-pass membrane protein</topology>
    </subcellularLocation>
</comment>
<keyword evidence="5 7" id="KW-1133">Transmembrane helix</keyword>
<dbReference type="SUPFAM" id="SSF161098">
    <property type="entry name" value="MetI-like"/>
    <property type="match status" value="1"/>
</dbReference>
<comment type="caution">
    <text evidence="10">The sequence shown here is derived from an EMBL/GenBank/DDBJ whole genome shotgun (WGS) entry which is preliminary data.</text>
</comment>
<name>A0ABX2TJ36_9PROT</name>
<evidence type="ECO:0000256" key="5">
    <source>
        <dbReference type="ARBA" id="ARBA00022989"/>
    </source>
</evidence>
<proteinExistence type="inferred from homology"/>
<evidence type="ECO:0000256" key="2">
    <source>
        <dbReference type="ARBA" id="ARBA00022448"/>
    </source>
</evidence>
<keyword evidence="4 7" id="KW-0812">Transmembrane</keyword>
<dbReference type="InterPro" id="IPR035906">
    <property type="entry name" value="MetI-like_sf"/>
</dbReference>
<dbReference type="Proteomes" id="UP000584642">
    <property type="component" value="Unassembled WGS sequence"/>
</dbReference>
<keyword evidence="2 7" id="KW-0813">Transport</keyword>
<keyword evidence="8" id="KW-0732">Signal</keyword>
<feature type="transmembrane region" description="Helical" evidence="7">
    <location>
        <begin position="202"/>
        <end position="226"/>
    </location>
</feature>
<keyword evidence="3" id="KW-1003">Cell membrane</keyword>
<evidence type="ECO:0000256" key="4">
    <source>
        <dbReference type="ARBA" id="ARBA00022692"/>
    </source>
</evidence>
<feature type="transmembrane region" description="Helical" evidence="7">
    <location>
        <begin position="87"/>
        <end position="108"/>
    </location>
</feature>
<evidence type="ECO:0000256" key="8">
    <source>
        <dbReference type="SAM" id="SignalP"/>
    </source>
</evidence>
<sequence length="243" mass="26557">MAQRALSLLLFLALWHVAADAAASRLLPPPLDVLAAIHREVASGELVGHLAATLARVVASFMLSMLLGAAIGIVLGRSALLDRLFDGWLVLFLNLPALVVIILCYVWFGMVELAAVLAVSINKIPNVAVIVREGARALDRDYLEVAEVYRFGPWRTLRHVVLPQLAPYVLAAARSGLALIWKIVLVVELLGRSNGVGFQIGVYFQLFDVTAILAYTVAFVAVVMAIEAGVMQPLERRLSRWRR</sequence>
<evidence type="ECO:0000256" key="7">
    <source>
        <dbReference type="RuleBase" id="RU363032"/>
    </source>
</evidence>
<accession>A0ABX2TJ36</accession>
<feature type="signal peptide" evidence="8">
    <location>
        <begin position="1"/>
        <end position="21"/>
    </location>
</feature>
<evidence type="ECO:0000313" key="11">
    <source>
        <dbReference type="Proteomes" id="UP000584642"/>
    </source>
</evidence>
<keyword evidence="11" id="KW-1185">Reference proteome</keyword>
<protein>
    <submittedName>
        <fullName evidence="10">ABC transporter permease</fullName>
    </submittedName>
</protein>